<dbReference type="PANTHER" id="PTHR43198">
    <property type="entry name" value="BIFUNCTIONAL TH2 PROTEIN"/>
    <property type="match status" value="1"/>
</dbReference>
<accession>A0A174D820</accession>
<comment type="similarity">
    <text evidence="3 9">Belongs to the TenA family.</text>
</comment>
<evidence type="ECO:0000256" key="4">
    <source>
        <dbReference type="ARBA" id="ARBA00011881"/>
    </source>
</evidence>
<feature type="domain" description="Thiaminase-2/PQQC" evidence="10">
    <location>
        <begin position="10"/>
        <end position="217"/>
    </location>
</feature>
<evidence type="ECO:0000256" key="2">
    <source>
        <dbReference type="ARBA" id="ARBA00004948"/>
    </source>
</evidence>
<evidence type="ECO:0000256" key="5">
    <source>
        <dbReference type="ARBA" id="ARBA00012684"/>
    </source>
</evidence>
<dbReference type="InterPro" id="IPR027574">
    <property type="entry name" value="Thiaminase_II"/>
</dbReference>
<dbReference type="InterPro" id="IPR050967">
    <property type="entry name" value="Thiamine_Salvage_TenA"/>
</dbReference>
<evidence type="ECO:0000256" key="6">
    <source>
        <dbReference type="ARBA" id="ARBA00013647"/>
    </source>
</evidence>
<sequence>MKFTDELFEEVKELWDRYLEHPFVKGIGEGTLDKEKFKKYLIQDYLYLKDYAKVFALGLVKAKTMKEMKFYSDSIRGTLEDETQVHTNYLRYFGLSDEAVEKYRCELTTASYTSYMLAIASKGGSKEIAMTIMPCTWSYYYIGKNLYDRYKDTLEDNFYKPWIEEYSSEEFKGCADAWINYIDYLCENISESEKEDLKDIFIKSSLYEMEFWNMAYEG</sequence>
<protein>
    <recommendedName>
        <fullName evidence="6 9">Aminopyrimidine aminohydrolase</fullName>
        <ecNumber evidence="5 9">3.5.99.2</ecNumber>
    </recommendedName>
</protein>
<comment type="catalytic activity">
    <reaction evidence="1 9">
        <text>4-amino-5-aminomethyl-2-methylpyrimidine + H2O = 4-amino-5-hydroxymethyl-2-methylpyrimidine + NH4(+)</text>
        <dbReference type="Rhea" id="RHEA:31799"/>
        <dbReference type="ChEBI" id="CHEBI:15377"/>
        <dbReference type="ChEBI" id="CHEBI:16892"/>
        <dbReference type="ChEBI" id="CHEBI:28938"/>
        <dbReference type="ChEBI" id="CHEBI:63416"/>
        <dbReference type="EC" id="3.5.99.2"/>
    </reaction>
</comment>
<dbReference type="GO" id="GO:0050334">
    <property type="term" value="F:thiaminase activity"/>
    <property type="evidence" value="ECO:0007669"/>
    <property type="project" value="UniProtKB-EC"/>
</dbReference>
<dbReference type="InterPro" id="IPR004305">
    <property type="entry name" value="Thiaminase-2/PQQC"/>
</dbReference>
<comment type="subunit">
    <text evidence="4">Homotetramer.</text>
</comment>
<dbReference type="OrthoDB" id="34166at2"/>
<dbReference type="GO" id="GO:0005829">
    <property type="term" value="C:cytosol"/>
    <property type="evidence" value="ECO:0007669"/>
    <property type="project" value="TreeGrafter"/>
</dbReference>
<dbReference type="GO" id="GO:0009229">
    <property type="term" value="P:thiamine diphosphate biosynthetic process"/>
    <property type="evidence" value="ECO:0007669"/>
    <property type="project" value="UniProtKB-UniPathway"/>
</dbReference>
<evidence type="ECO:0000313" key="11">
    <source>
        <dbReference type="EMBL" id="CUO21694.1"/>
    </source>
</evidence>
<comment type="function">
    <text evidence="9">Catalyzes an amino-pyrimidine hydrolysis reaction at the C5' of the pyrimidine moiety of thiamine compounds, a reaction that is part of a thiamine salvage pathway.</text>
</comment>
<keyword evidence="7 9" id="KW-0784">Thiamine biosynthesis</keyword>
<dbReference type="RefSeq" id="WP_055264673.1">
    <property type="nucleotide sequence ID" value="NZ_CABIXQ010000006.1"/>
</dbReference>
<comment type="catalytic activity">
    <reaction evidence="8 9">
        <text>thiamine + H2O = 5-(2-hydroxyethyl)-4-methylthiazole + 4-amino-5-hydroxymethyl-2-methylpyrimidine + H(+)</text>
        <dbReference type="Rhea" id="RHEA:17509"/>
        <dbReference type="ChEBI" id="CHEBI:15377"/>
        <dbReference type="ChEBI" id="CHEBI:15378"/>
        <dbReference type="ChEBI" id="CHEBI:16892"/>
        <dbReference type="ChEBI" id="CHEBI:17957"/>
        <dbReference type="ChEBI" id="CHEBI:18385"/>
        <dbReference type="EC" id="3.5.99.2"/>
    </reaction>
</comment>
<dbReference type="SUPFAM" id="SSF48613">
    <property type="entry name" value="Heme oxygenase-like"/>
    <property type="match status" value="1"/>
</dbReference>
<dbReference type="NCBIfam" id="TIGR04306">
    <property type="entry name" value="salvage_TenA"/>
    <property type="match status" value="1"/>
</dbReference>
<dbReference type="EMBL" id="CYZX01000006">
    <property type="protein sequence ID" value="CUO21694.1"/>
    <property type="molecule type" value="Genomic_DNA"/>
</dbReference>
<dbReference type="PANTHER" id="PTHR43198:SF2">
    <property type="entry name" value="SI:CH1073-67J19.1-RELATED"/>
    <property type="match status" value="1"/>
</dbReference>
<dbReference type="UniPathway" id="UPA00060"/>
<name>A0A174D820_9CLOT</name>
<dbReference type="Gene3D" id="1.20.910.10">
    <property type="entry name" value="Heme oxygenase-like"/>
    <property type="match status" value="1"/>
</dbReference>
<reference evidence="11 12" key="1">
    <citation type="submission" date="2015-09" db="EMBL/GenBank/DDBJ databases">
        <authorList>
            <consortium name="Pathogen Informatics"/>
        </authorList>
    </citation>
    <scope>NUCLEOTIDE SEQUENCE [LARGE SCALE GENOMIC DNA]</scope>
    <source>
        <strain evidence="11 12">2789STDY5834856</strain>
    </source>
</reference>
<organism evidence="11 12">
    <name type="scientific">Clostridium disporicum</name>
    <dbReference type="NCBI Taxonomy" id="84024"/>
    <lineage>
        <taxon>Bacteria</taxon>
        <taxon>Bacillati</taxon>
        <taxon>Bacillota</taxon>
        <taxon>Clostridia</taxon>
        <taxon>Eubacteriales</taxon>
        <taxon>Clostridiaceae</taxon>
        <taxon>Clostridium</taxon>
    </lineage>
</organism>
<evidence type="ECO:0000256" key="9">
    <source>
        <dbReference type="RuleBase" id="RU363093"/>
    </source>
</evidence>
<evidence type="ECO:0000256" key="1">
    <source>
        <dbReference type="ARBA" id="ARBA00001881"/>
    </source>
</evidence>
<evidence type="ECO:0000313" key="12">
    <source>
        <dbReference type="Proteomes" id="UP000095594"/>
    </source>
</evidence>
<gene>
    <name evidence="11" type="primary">tenA</name>
    <name evidence="11" type="ORF">ERS852471_01158</name>
</gene>
<dbReference type="Pfam" id="PF03070">
    <property type="entry name" value="TENA_THI-4"/>
    <property type="match status" value="1"/>
</dbReference>
<evidence type="ECO:0000256" key="3">
    <source>
        <dbReference type="ARBA" id="ARBA00010264"/>
    </source>
</evidence>
<comment type="pathway">
    <text evidence="2 9">Cofactor biosynthesis; thiamine diphosphate biosynthesis.</text>
</comment>
<dbReference type="CDD" id="cd19369">
    <property type="entry name" value="TenA_C-like"/>
    <property type="match status" value="1"/>
</dbReference>
<dbReference type="AlphaFoldDB" id="A0A174D820"/>
<dbReference type="GO" id="GO:0009228">
    <property type="term" value="P:thiamine biosynthetic process"/>
    <property type="evidence" value="ECO:0007669"/>
    <property type="project" value="UniProtKB-KW"/>
</dbReference>
<dbReference type="InterPro" id="IPR016084">
    <property type="entry name" value="Haem_Oase-like_multi-hlx"/>
</dbReference>
<dbReference type="EC" id="3.5.99.2" evidence="5 9"/>
<evidence type="ECO:0000256" key="8">
    <source>
        <dbReference type="ARBA" id="ARBA00048337"/>
    </source>
</evidence>
<keyword evidence="9 11" id="KW-0378">Hydrolase</keyword>
<dbReference type="Proteomes" id="UP000095594">
    <property type="component" value="Unassembled WGS sequence"/>
</dbReference>
<proteinExistence type="inferred from homology"/>
<evidence type="ECO:0000259" key="10">
    <source>
        <dbReference type="Pfam" id="PF03070"/>
    </source>
</evidence>
<evidence type="ECO:0000256" key="7">
    <source>
        <dbReference type="ARBA" id="ARBA00022977"/>
    </source>
</evidence>